<dbReference type="PROSITE" id="PS01124">
    <property type="entry name" value="HTH_ARAC_FAMILY_2"/>
    <property type="match status" value="1"/>
</dbReference>
<dbReference type="PANTHER" id="PTHR43280:SF28">
    <property type="entry name" value="HTH-TYPE TRANSCRIPTIONAL ACTIVATOR RHAS"/>
    <property type="match status" value="1"/>
</dbReference>
<protein>
    <submittedName>
        <fullName evidence="5">Helix-turn-helix domain-containing protein</fullName>
    </submittedName>
</protein>
<dbReference type="PRINTS" id="PR00032">
    <property type="entry name" value="HTHARAC"/>
</dbReference>
<dbReference type="SUPFAM" id="SSF51215">
    <property type="entry name" value="Regulatory protein AraC"/>
    <property type="match status" value="1"/>
</dbReference>
<keyword evidence="2" id="KW-0238">DNA-binding</keyword>
<dbReference type="PROSITE" id="PS00041">
    <property type="entry name" value="HTH_ARAC_FAMILY_1"/>
    <property type="match status" value="1"/>
</dbReference>
<dbReference type="SMART" id="SM00342">
    <property type="entry name" value="HTH_ARAC"/>
    <property type="match status" value="1"/>
</dbReference>
<evidence type="ECO:0000256" key="2">
    <source>
        <dbReference type="ARBA" id="ARBA00023125"/>
    </source>
</evidence>
<dbReference type="OrthoDB" id="1157557at2"/>
<dbReference type="InterPro" id="IPR013096">
    <property type="entry name" value="Cupin_2"/>
</dbReference>
<evidence type="ECO:0000256" key="3">
    <source>
        <dbReference type="ARBA" id="ARBA00023163"/>
    </source>
</evidence>
<dbReference type="AlphaFoldDB" id="A0A6I1E0M7"/>
<keyword evidence="3" id="KW-0804">Transcription</keyword>
<dbReference type="Pfam" id="PF12833">
    <property type="entry name" value="HTH_18"/>
    <property type="match status" value="1"/>
</dbReference>
<evidence type="ECO:0000256" key="1">
    <source>
        <dbReference type="ARBA" id="ARBA00023015"/>
    </source>
</evidence>
<organism evidence="5 6">
    <name type="scientific">Flagellimonas olearia</name>
    <dbReference type="NCBI Taxonomy" id="552546"/>
    <lineage>
        <taxon>Bacteria</taxon>
        <taxon>Pseudomonadati</taxon>
        <taxon>Bacteroidota</taxon>
        <taxon>Flavobacteriia</taxon>
        <taxon>Flavobacteriales</taxon>
        <taxon>Flavobacteriaceae</taxon>
        <taxon>Flagellimonas</taxon>
    </lineage>
</organism>
<feature type="domain" description="HTH araC/xylS-type" evidence="4">
    <location>
        <begin position="185"/>
        <end position="282"/>
    </location>
</feature>
<keyword evidence="1" id="KW-0805">Transcription regulation</keyword>
<dbReference type="EMBL" id="WELG01000001">
    <property type="protein sequence ID" value="KAB7531158.1"/>
    <property type="molecule type" value="Genomic_DNA"/>
</dbReference>
<reference evidence="5 6" key="1">
    <citation type="submission" date="2019-10" db="EMBL/GenBank/DDBJ databases">
        <title>Muricauda olearia CL-SS4 JCM15563 genome.</title>
        <authorList>
            <person name="Liu L."/>
        </authorList>
    </citation>
    <scope>NUCLEOTIDE SEQUENCE [LARGE SCALE GENOMIC DNA]</scope>
    <source>
        <strain evidence="5 6">CL-SS4</strain>
    </source>
</reference>
<dbReference type="GO" id="GO:0003700">
    <property type="term" value="F:DNA-binding transcription factor activity"/>
    <property type="evidence" value="ECO:0007669"/>
    <property type="project" value="InterPro"/>
</dbReference>
<dbReference type="CDD" id="cd02208">
    <property type="entry name" value="cupin_RmlC-like"/>
    <property type="match status" value="1"/>
</dbReference>
<dbReference type="Gene3D" id="1.10.10.60">
    <property type="entry name" value="Homeodomain-like"/>
    <property type="match status" value="2"/>
</dbReference>
<dbReference type="InterPro" id="IPR018060">
    <property type="entry name" value="HTH_AraC"/>
</dbReference>
<sequence length="289" mass="33513">MKEISTRTVLLPHQHRIPRVEQFGHYRYARANPGLETHFHADMIEICYCLDGVQQYIVEGHRHYLKGGDILIVPPNRAHDTGGMPEEKGELYWIQLKLIGDGGKLCHLPQTKSSLLLQRLEEASNIPFRGAQQVKELLVELFALSTHKAMDLGEIRREALLLRLLLDTLDLSQRKLEAEVSQRVILIDDFIEKNLYRNMYVDELADLIQVSTGYFKAWFKLNTGNTPKEYINRKRMEKAKEILPMESSVTEVAYALGFNSSQYFSTVFRKYTGKSPREYIQELKKVRED</sequence>
<dbReference type="PANTHER" id="PTHR43280">
    <property type="entry name" value="ARAC-FAMILY TRANSCRIPTIONAL REGULATOR"/>
    <property type="match status" value="1"/>
</dbReference>
<name>A0A6I1E0M7_9FLAO</name>
<dbReference type="InterPro" id="IPR018062">
    <property type="entry name" value="HTH_AraC-typ_CS"/>
</dbReference>
<evidence type="ECO:0000313" key="6">
    <source>
        <dbReference type="Proteomes" id="UP000429785"/>
    </source>
</evidence>
<gene>
    <name evidence="5" type="ORF">F8C76_06595</name>
</gene>
<dbReference type="InterPro" id="IPR020449">
    <property type="entry name" value="Tscrpt_reg_AraC-type_HTH"/>
</dbReference>
<accession>A0A6I1E0M7</accession>
<comment type="caution">
    <text evidence="5">The sequence shown here is derived from an EMBL/GenBank/DDBJ whole genome shotgun (WGS) entry which is preliminary data.</text>
</comment>
<dbReference type="Pfam" id="PF07883">
    <property type="entry name" value="Cupin_2"/>
    <property type="match status" value="1"/>
</dbReference>
<dbReference type="RefSeq" id="WP_152130990.1">
    <property type="nucleotide sequence ID" value="NZ_WELG01000001.1"/>
</dbReference>
<evidence type="ECO:0000259" key="4">
    <source>
        <dbReference type="PROSITE" id="PS01124"/>
    </source>
</evidence>
<evidence type="ECO:0000313" key="5">
    <source>
        <dbReference type="EMBL" id="KAB7531158.1"/>
    </source>
</evidence>
<dbReference type="GO" id="GO:0043565">
    <property type="term" value="F:sequence-specific DNA binding"/>
    <property type="evidence" value="ECO:0007669"/>
    <property type="project" value="InterPro"/>
</dbReference>
<dbReference type="InterPro" id="IPR037923">
    <property type="entry name" value="HTH-like"/>
</dbReference>
<dbReference type="InterPro" id="IPR014710">
    <property type="entry name" value="RmlC-like_jellyroll"/>
</dbReference>
<dbReference type="Proteomes" id="UP000429785">
    <property type="component" value="Unassembled WGS sequence"/>
</dbReference>
<dbReference type="Gene3D" id="2.60.120.10">
    <property type="entry name" value="Jelly Rolls"/>
    <property type="match status" value="1"/>
</dbReference>
<proteinExistence type="predicted"/>
<dbReference type="InterPro" id="IPR009057">
    <property type="entry name" value="Homeodomain-like_sf"/>
</dbReference>
<dbReference type="SUPFAM" id="SSF46689">
    <property type="entry name" value="Homeodomain-like"/>
    <property type="match status" value="2"/>
</dbReference>